<name>A0A514LFP7_9BACI</name>
<keyword evidence="1" id="KW-0812">Transmembrane</keyword>
<dbReference type="EMBL" id="CP035485">
    <property type="protein sequence ID" value="QDI90680.1"/>
    <property type="molecule type" value="Genomic_DNA"/>
</dbReference>
<dbReference type="KEGG" id="sale:EPH95_05385"/>
<organism evidence="3 4">
    <name type="scientific">Salicibibacter halophilus</name>
    <dbReference type="NCBI Taxonomy" id="2502791"/>
    <lineage>
        <taxon>Bacteria</taxon>
        <taxon>Bacillati</taxon>
        <taxon>Bacillota</taxon>
        <taxon>Bacilli</taxon>
        <taxon>Bacillales</taxon>
        <taxon>Bacillaceae</taxon>
        <taxon>Salicibibacter</taxon>
    </lineage>
</organism>
<sequence length="444" mass="48730">MAKDKKKNRGSSFWRFVKRLFLTAVILIVLVLVGGVTYYYATIYNVSEEQEGYLALTNATVLVGEALEAYDDSTILIEDGLIVDVGNDIDIPDAAAIKDLNGKTVMPGLIDMHVHVGMLELEEGEAFGLLSFPKMIADFVRFTPEKRSNFLEHGVTTIRSVGDEHEWIMEFRDLVNERELEGPRLYASGSLFTTLEGHPIATVGTDPHSEVVLYPDTPEKARENVEQLADDGVDLIKVVQERGPDESQLEPIDEDVLQSIVDEAHAHNIAVFGQWGRIDDLEDLLMAGVDGLEHIGAGAVRDGWEDDLLEEITEQGVSMTPTLRVETLNGDPEMRSDQLERVKEFHDAGGQILAGSDAGMPGVLFGPSMHEELALLVESGLTPKEALQSATSHAADALQSNEFGVIEEGRAADLVVIDGDPSQKIEDIQNVIEVFRDGRLVVEN</sequence>
<dbReference type="Pfam" id="PF01979">
    <property type="entry name" value="Amidohydro_1"/>
    <property type="match status" value="1"/>
</dbReference>
<dbReference type="SUPFAM" id="SSF51338">
    <property type="entry name" value="Composite domain of metallo-dependent hydrolases"/>
    <property type="match status" value="1"/>
</dbReference>
<reference evidence="4" key="1">
    <citation type="submission" date="2019-01" db="EMBL/GenBank/DDBJ databases">
        <title>Genomic analysis of Salicibibacter sp. NKC3-5.</title>
        <authorList>
            <person name="Oh Y.J."/>
        </authorList>
    </citation>
    <scope>NUCLEOTIDE SEQUENCE [LARGE SCALE GENOMIC DNA]</scope>
    <source>
        <strain evidence="4">NKC3-5</strain>
    </source>
</reference>
<dbReference type="OrthoDB" id="9797498at2"/>
<dbReference type="Gene3D" id="3.20.20.140">
    <property type="entry name" value="Metal-dependent hydrolases"/>
    <property type="match status" value="1"/>
</dbReference>
<dbReference type="SUPFAM" id="SSF51556">
    <property type="entry name" value="Metallo-dependent hydrolases"/>
    <property type="match status" value="1"/>
</dbReference>
<dbReference type="InterPro" id="IPR032466">
    <property type="entry name" value="Metal_Hydrolase"/>
</dbReference>
<dbReference type="RefSeq" id="WP_142087977.1">
    <property type="nucleotide sequence ID" value="NZ_CP035485.1"/>
</dbReference>
<dbReference type="AlphaFoldDB" id="A0A514LFP7"/>
<dbReference type="InterPro" id="IPR006680">
    <property type="entry name" value="Amidohydro-rel"/>
</dbReference>
<gene>
    <name evidence="3" type="ORF">EPH95_05385</name>
</gene>
<evidence type="ECO:0000256" key="1">
    <source>
        <dbReference type="SAM" id="Phobius"/>
    </source>
</evidence>
<keyword evidence="1" id="KW-0472">Membrane</keyword>
<keyword evidence="3" id="KW-0378">Hydrolase</keyword>
<evidence type="ECO:0000259" key="2">
    <source>
        <dbReference type="Pfam" id="PF01979"/>
    </source>
</evidence>
<dbReference type="PANTHER" id="PTHR43135">
    <property type="entry name" value="ALPHA-D-RIBOSE 1-METHYLPHOSPHONATE 5-TRIPHOSPHATE DIPHOSPHATASE"/>
    <property type="match status" value="1"/>
</dbReference>
<accession>A0A514LFP7</accession>
<dbReference type="Proteomes" id="UP000319756">
    <property type="component" value="Chromosome"/>
</dbReference>
<protein>
    <submittedName>
        <fullName evidence="3">Amidohydrolase</fullName>
    </submittedName>
</protein>
<dbReference type="GO" id="GO:0016810">
    <property type="term" value="F:hydrolase activity, acting on carbon-nitrogen (but not peptide) bonds"/>
    <property type="evidence" value="ECO:0007669"/>
    <property type="project" value="InterPro"/>
</dbReference>
<dbReference type="PANTHER" id="PTHR43135:SF3">
    <property type="entry name" value="ALPHA-D-RIBOSE 1-METHYLPHOSPHONATE 5-TRIPHOSPHATE DIPHOSPHATASE"/>
    <property type="match status" value="1"/>
</dbReference>
<keyword evidence="1" id="KW-1133">Transmembrane helix</keyword>
<feature type="transmembrane region" description="Helical" evidence="1">
    <location>
        <begin position="20"/>
        <end position="41"/>
    </location>
</feature>
<evidence type="ECO:0000313" key="4">
    <source>
        <dbReference type="Proteomes" id="UP000319756"/>
    </source>
</evidence>
<feature type="domain" description="Amidohydrolase-related" evidence="2">
    <location>
        <begin position="104"/>
        <end position="441"/>
    </location>
</feature>
<proteinExistence type="predicted"/>
<evidence type="ECO:0000313" key="3">
    <source>
        <dbReference type="EMBL" id="QDI90680.1"/>
    </source>
</evidence>
<dbReference type="Gene3D" id="2.30.40.10">
    <property type="entry name" value="Urease, subunit C, domain 1"/>
    <property type="match status" value="1"/>
</dbReference>
<dbReference type="InterPro" id="IPR051781">
    <property type="entry name" value="Metallo-dep_Hydrolase"/>
</dbReference>
<keyword evidence="4" id="KW-1185">Reference proteome</keyword>
<dbReference type="InterPro" id="IPR011059">
    <property type="entry name" value="Metal-dep_hydrolase_composite"/>
</dbReference>